<dbReference type="EMBL" id="CP029479">
    <property type="protein sequence ID" value="AWM78748.1"/>
    <property type="molecule type" value="Genomic_DNA"/>
</dbReference>
<dbReference type="GO" id="GO:0043165">
    <property type="term" value="P:Gram-negative-bacterium-type cell outer membrane assembly"/>
    <property type="evidence" value="ECO:0007669"/>
    <property type="project" value="UniProtKB-UniRule"/>
</dbReference>
<reference evidence="4" key="1">
    <citation type="submission" date="2018-05" db="EMBL/GenBank/DDBJ databases">
        <title>Genome sequencing of Phenylobacterium sp. HYN0004.</title>
        <authorList>
            <person name="Yi H."/>
            <person name="Baek C."/>
        </authorList>
    </citation>
    <scope>NUCLEOTIDE SEQUENCE [LARGE SCALE GENOMIC DNA]</scope>
    <source>
        <strain evidence="4">HYN0004</strain>
    </source>
</reference>
<dbReference type="HAMAP" id="MF_01411">
    <property type="entry name" value="LPS_assembly_LptD"/>
    <property type="match status" value="1"/>
</dbReference>
<proteinExistence type="inferred from homology"/>
<keyword evidence="1" id="KW-0998">Cell outer membrane</keyword>
<dbReference type="PANTHER" id="PTHR30189">
    <property type="entry name" value="LPS-ASSEMBLY PROTEIN"/>
    <property type="match status" value="1"/>
</dbReference>
<protein>
    <recommendedName>
        <fullName evidence="1">LPS-assembly protein LptD</fullName>
    </recommendedName>
</protein>
<dbReference type="KEGG" id="phb:HYN04_06075"/>
<gene>
    <name evidence="1" type="primary">lptD</name>
    <name evidence="3" type="ORF">HYN04_06075</name>
</gene>
<accession>A0A2Z3I4X6</accession>
<feature type="signal peptide" evidence="1">
    <location>
        <begin position="1"/>
        <end position="24"/>
    </location>
</feature>
<feature type="chain" id="PRO_5016470594" description="LPS-assembly protein LptD" evidence="1">
    <location>
        <begin position="25"/>
        <end position="753"/>
    </location>
</feature>
<name>A0A2Z3I4X6_9CAUL</name>
<dbReference type="Proteomes" id="UP000247763">
    <property type="component" value="Chromosome"/>
</dbReference>
<comment type="similarity">
    <text evidence="1">Belongs to the LptD family.</text>
</comment>
<keyword evidence="1" id="KW-0732">Signal</keyword>
<evidence type="ECO:0000313" key="3">
    <source>
        <dbReference type="EMBL" id="AWM78748.1"/>
    </source>
</evidence>
<dbReference type="GO" id="GO:0015920">
    <property type="term" value="P:lipopolysaccharide transport"/>
    <property type="evidence" value="ECO:0007669"/>
    <property type="project" value="InterPro"/>
</dbReference>
<evidence type="ECO:0000313" key="4">
    <source>
        <dbReference type="Proteomes" id="UP000247763"/>
    </source>
</evidence>
<keyword evidence="4" id="KW-1185">Reference proteome</keyword>
<organism evidence="3 4">
    <name type="scientific">Phenylobacterium parvum</name>
    <dbReference type="NCBI Taxonomy" id="2201350"/>
    <lineage>
        <taxon>Bacteria</taxon>
        <taxon>Pseudomonadati</taxon>
        <taxon>Pseudomonadota</taxon>
        <taxon>Alphaproteobacteria</taxon>
        <taxon>Caulobacterales</taxon>
        <taxon>Caulobacteraceae</taxon>
        <taxon>Phenylobacterium</taxon>
    </lineage>
</organism>
<dbReference type="OrthoDB" id="9760225at2"/>
<dbReference type="Gene3D" id="2.60.450.10">
    <property type="entry name" value="Lipopolysaccharide (LPS) transport protein A like domain"/>
    <property type="match status" value="1"/>
</dbReference>
<comment type="subcellular location">
    <subcellularLocation>
        <location evidence="1">Cell outer membrane</location>
    </subcellularLocation>
</comment>
<dbReference type="GO" id="GO:1990351">
    <property type="term" value="C:transporter complex"/>
    <property type="evidence" value="ECO:0007669"/>
    <property type="project" value="TreeGrafter"/>
</dbReference>
<dbReference type="GO" id="GO:0009279">
    <property type="term" value="C:cell outer membrane"/>
    <property type="evidence" value="ECO:0007669"/>
    <property type="project" value="UniProtKB-SubCell"/>
</dbReference>
<comment type="function">
    <text evidence="1">Involved in the assembly of lipopolysaccharide (LPS) at the surface of the outer membrane.</text>
</comment>
<evidence type="ECO:0000259" key="2">
    <source>
        <dbReference type="Pfam" id="PF04453"/>
    </source>
</evidence>
<dbReference type="InterPro" id="IPR020889">
    <property type="entry name" value="LipoPS_assembly_LptD"/>
</dbReference>
<keyword evidence="1" id="KW-0472">Membrane</keyword>
<dbReference type="InterPro" id="IPR050218">
    <property type="entry name" value="LptD"/>
</dbReference>
<dbReference type="InterPro" id="IPR007543">
    <property type="entry name" value="LptD_C"/>
</dbReference>
<comment type="caution">
    <text evidence="1">Lacks conserved residue(s) required for the propagation of feature annotation.</text>
</comment>
<comment type="subunit">
    <text evidence="1">Component of the lipopolysaccharide transport and assembly complex.</text>
</comment>
<dbReference type="PANTHER" id="PTHR30189:SF1">
    <property type="entry name" value="LPS-ASSEMBLY PROTEIN LPTD"/>
    <property type="match status" value="1"/>
</dbReference>
<feature type="domain" description="LptD C-terminal" evidence="2">
    <location>
        <begin position="299"/>
        <end position="682"/>
    </location>
</feature>
<dbReference type="Pfam" id="PF04453">
    <property type="entry name" value="LptD"/>
    <property type="match status" value="1"/>
</dbReference>
<dbReference type="AlphaFoldDB" id="A0A2Z3I4X6"/>
<evidence type="ECO:0000256" key="1">
    <source>
        <dbReference type="HAMAP-Rule" id="MF_01411"/>
    </source>
</evidence>
<sequence precursor="true">MARVLAGSLAFVVLAGPVAASAQARVDAPPDRPPADGLTEDQLYLEADTVSRDEEKGLTVARGDVRARFQGRTLTADEVTFEASTRLIRARGNVRIINPDRTAQFAQEIVLDQSLSVGAAAGFAVRSEGPIKMAAASAVRRSETVNELNQAIYTPCEVCAKNGDPKNPTWSIQAEQIVQDRSRQVVSYRNAVIRVRGAPVLYIPIFWHPDPQAERRSGFLTPALQTSGRRGLSYEQPYVHVFNPSADLTVSPQINSQVAPFLNAHYRQRFRTGAIDVRGGFTYDRDFDGEGDAFGDPTARSYILASGAFALTPEWKWGFSAERTSDTLLFEKYDIGDVYVARGPFVPDDRRLISQVYATRQTAKSWFSAGAFSIQGLRPEDDDRTFPTVGPFVEGRFEPIADLVGGRLRIRTTGVALTRDNAPGVPAGAPGLDSRRATFEADWRRTSTTAGGLRVALFGHLRGDGYSLSDLDGVAGRSATQGRGIASAGADVSLPLVRRFDNALVVVEPTAQLVASAGAALIRVGRDPSGAPIYLNEDSATVVFDETSLFRLNRFPGYDLTEDGLRMSLAGRASVLWDDGRRANFVLGRSFRSSDSGVFTTTSGLSRKASDWVVAVEAEPLQGVSLFARTRLDGEDLTVRRAEAGANVSLKRGSGYFRYLKEETGPGSGRRENADLGGEIFVSENWGVTAYGNRDIAASAWVIRDLGVVYRDDCTRLDIFYRQEDLQVGRLGSSTSINIRLTLATLGGPLGAR</sequence>